<dbReference type="InterPro" id="IPR001611">
    <property type="entry name" value="Leu-rich_rpt"/>
</dbReference>
<keyword evidence="6" id="KW-0677">Repeat</keyword>
<feature type="domain" description="TIR" evidence="12">
    <location>
        <begin position="442"/>
        <end position="579"/>
    </location>
</feature>
<reference evidence="13" key="1">
    <citation type="submission" date="2018-11" db="EMBL/GenBank/DDBJ databases">
        <authorList>
            <person name="Alioto T."/>
            <person name="Alioto T."/>
        </authorList>
    </citation>
    <scope>NUCLEOTIDE SEQUENCE</scope>
</reference>
<keyword evidence="5" id="KW-0732">Signal</keyword>
<evidence type="ECO:0000256" key="10">
    <source>
        <dbReference type="ARBA" id="ARBA00023180"/>
    </source>
</evidence>
<dbReference type="Pfam" id="PF01582">
    <property type="entry name" value="TIR"/>
    <property type="match status" value="1"/>
</dbReference>
<keyword evidence="14" id="KW-1185">Reference proteome</keyword>
<evidence type="ECO:0000313" key="13">
    <source>
        <dbReference type="EMBL" id="VDI78785.1"/>
    </source>
</evidence>
<dbReference type="InterPro" id="IPR003591">
    <property type="entry name" value="Leu-rich_rpt_typical-subtyp"/>
</dbReference>
<dbReference type="InterPro" id="IPR000157">
    <property type="entry name" value="TIR_dom"/>
</dbReference>
<dbReference type="EMBL" id="UYJE01010000">
    <property type="protein sequence ID" value="VDI78785.1"/>
    <property type="molecule type" value="Genomic_DNA"/>
</dbReference>
<protein>
    <submittedName>
        <fullName evidence="13">Toll-like receptor 1</fullName>
    </submittedName>
</protein>
<evidence type="ECO:0000256" key="5">
    <source>
        <dbReference type="ARBA" id="ARBA00022729"/>
    </source>
</evidence>
<dbReference type="PANTHER" id="PTHR24365">
    <property type="entry name" value="TOLL-LIKE RECEPTOR"/>
    <property type="match status" value="1"/>
</dbReference>
<evidence type="ECO:0000256" key="11">
    <source>
        <dbReference type="SAM" id="Phobius"/>
    </source>
</evidence>
<gene>
    <name evidence="13" type="ORF">MGAL_10B005904</name>
</gene>
<dbReference type="Proteomes" id="UP000596742">
    <property type="component" value="Unassembled WGS sequence"/>
</dbReference>
<dbReference type="SUPFAM" id="SSF52200">
    <property type="entry name" value="Toll/Interleukin receptor TIR domain"/>
    <property type="match status" value="1"/>
</dbReference>
<comment type="caution">
    <text evidence="13">The sequence shown here is derived from an EMBL/GenBank/DDBJ whole genome shotgun (WGS) entry which is preliminary data.</text>
</comment>
<keyword evidence="9 13" id="KW-0675">Receptor</keyword>
<proteinExistence type="inferred from homology"/>
<dbReference type="GO" id="GO:0038023">
    <property type="term" value="F:signaling receptor activity"/>
    <property type="evidence" value="ECO:0007669"/>
    <property type="project" value="TreeGrafter"/>
</dbReference>
<dbReference type="SUPFAM" id="SSF52058">
    <property type="entry name" value="L domain-like"/>
    <property type="match status" value="1"/>
</dbReference>
<name>A0A8B6HGC6_MYTGA</name>
<dbReference type="SMART" id="SM00369">
    <property type="entry name" value="LRR_TYP"/>
    <property type="match status" value="6"/>
</dbReference>
<feature type="transmembrane region" description="Helical" evidence="11">
    <location>
        <begin position="384"/>
        <end position="410"/>
    </location>
</feature>
<dbReference type="GO" id="GO:0005886">
    <property type="term" value="C:plasma membrane"/>
    <property type="evidence" value="ECO:0007669"/>
    <property type="project" value="TreeGrafter"/>
</dbReference>
<evidence type="ECO:0000256" key="6">
    <source>
        <dbReference type="ARBA" id="ARBA00022737"/>
    </source>
</evidence>
<dbReference type="Gene3D" id="3.40.50.10140">
    <property type="entry name" value="Toll/interleukin-1 receptor homology (TIR) domain"/>
    <property type="match status" value="1"/>
</dbReference>
<organism evidence="13 14">
    <name type="scientific">Mytilus galloprovincialis</name>
    <name type="common">Mediterranean mussel</name>
    <dbReference type="NCBI Taxonomy" id="29158"/>
    <lineage>
        <taxon>Eukaryota</taxon>
        <taxon>Metazoa</taxon>
        <taxon>Spiralia</taxon>
        <taxon>Lophotrochozoa</taxon>
        <taxon>Mollusca</taxon>
        <taxon>Bivalvia</taxon>
        <taxon>Autobranchia</taxon>
        <taxon>Pteriomorphia</taxon>
        <taxon>Mytilida</taxon>
        <taxon>Mytiloidea</taxon>
        <taxon>Mytilidae</taxon>
        <taxon>Mytilinae</taxon>
        <taxon>Mytilus</taxon>
    </lineage>
</organism>
<dbReference type="SMART" id="SM00255">
    <property type="entry name" value="TIR"/>
    <property type="match status" value="1"/>
</dbReference>
<evidence type="ECO:0000256" key="2">
    <source>
        <dbReference type="ARBA" id="ARBA00009634"/>
    </source>
</evidence>
<dbReference type="PROSITE" id="PS50104">
    <property type="entry name" value="TIR"/>
    <property type="match status" value="1"/>
</dbReference>
<dbReference type="Gene3D" id="3.80.10.10">
    <property type="entry name" value="Ribonuclease Inhibitor"/>
    <property type="match status" value="2"/>
</dbReference>
<evidence type="ECO:0000256" key="4">
    <source>
        <dbReference type="ARBA" id="ARBA00022692"/>
    </source>
</evidence>
<dbReference type="GO" id="GO:0007165">
    <property type="term" value="P:signal transduction"/>
    <property type="evidence" value="ECO:0007669"/>
    <property type="project" value="InterPro"/>
</dbReference>
<evidence type="ECO:0000256" key="1">
    <source>
        <dbReference type="ARBA" id="ARBA00004167"/>
    </source>
</evidence>
<dbReference type="PANTHER" id="PTHR24365:SF541">
    <property type="entry name" value="PROTEIN TOLL-RELATED"/>
    <property type="match status" value="1"/>
</dbReference>
<evidence type="ECO:0000259" key="12">
    <source>
        <dbReference type="PROSITE" id="PS50104"/>
    </source>
</evidence>
<dbReference type="Pfam" id="PF13855">
    <property type="entry name" value="LRR_8"/>
    <property type="match status" value="2"/>
</dbReference>
<comment type="similarity">
    <text evidence="2">Belongs to the Toll-like receptor family.</text>
</comment>
<keyword evidence="3" id="KW-0433">Leucine-rich repeat</keyword>
<evidence type="ECO:0000256" key="9">
    <source>
        <dbReference type="ARBA" id="ARBA00023170"/>
    </source>
</evidence>
<keyword evidence="8 11" id="KW-0472">Membrane</keyword>
<dbReference type="AlphaFoldDB" id="A0A8B6HGC6"/>
<accession>A0A8B6HGC6</accession>
<keyword evidence="7 11" id="KW-1133">Transmembrane helix</keyword>
<keyword evidence="10" id="KW-0325">Glycoprotein</keyword>
<sequence length="591" mass="68644">MSFKSLNKQVMDTVNFINNGWTMLPMDLFSDFRNYTLEKIMFNDNTFLTFNGSLMSEFSEIHQLSIERNELVFLNASGLHSVIKLILSTNNMFEIPNFCADEAGQSLVPKLSRLDMTDNAIRKLRPSSFKCLHNLKKLTLDKNRLMILENRIFSSLTNLESLSISWIPHLSVIKPGAFNCSSLQVLIFVHNGFRFDKEKNNKGKHLFNPSELFVNTQSLMELDLTNNYMAKDPGIFRQMLYPISNVTKLILQSTHIASLPEGLFQEMPFLETLNLKGNKITTWNQSVFENLKSLRKLYLDGNHIRVINESSFPIQLLHSLKELDISHNEFWCTCAQKWFVDYCRSSNISKILTHWPNLYSCGYPEDKKHLQLVDYKPTDADCSAWSPILTIIIVIVVSLFLMTVVLILMLNCQANIRNLIYLFRVSSWKRKGYIRLNSSESFEYDAFVIYCDSDRKWVHSELLKRLEEIDLKVCVHYRDFDVGESITDNITNYVGKSWKVIVVMSNNFTKSEWCQWELDLVQERRRRYGKNALVLIMQSQIDSSHMTNSIRSLLDTTPHLQYQQGLGEDLFWSVITKAVMKPFKDPPTAIL</sequence>
<evidence type="ECO:0000313" key="14">
    <source>
        <dbReference type="Proteomes" id="UP000596742"/>
    </source>
</evidence>
<dbReference type="PROSITE" id="PS51450">
    <property type="entry name" value="LRR"/>
    <property type="match status" value="1"/>
</dbReference>
<evidence type="ECO:0000256" key="7">
    <source>
        <dbReference type="ARBA" id="ARBA00022989"/>
    </source>
</evidence>
<evidence type="ECO:0000256" key="8">
    <source>
        <dbReference type="ARBA" id="ARBA00023136"/>
    </source>
</evidence>
<dbReference type="OrthoDB" id="6134202at2759"/>
<dbReference type="InterPro" id="IPR035897">
    <property type="entry name" value="Toll_tir_struct_dom_sf"/>
</dbReference>
<evidence type="ECO:0000256" key="3">
    <source>
        <dbReference type="ARBA" id="ARBA00022614"/>
    </source>
</evidence>
<keyword evidence="4 11" id="KW-0812">Transmembrane</keyword>
<dbReference type="InterPro" id="IPR032675">
    <property type="entry name" value="LRR_dom_sf"/>
</dbReference>
<comment type="subcellular location">
    <subcellularLocation>
        <location evidence="1">Membrane</location>
        <topology evidence="1">Single-pass membrane protein</topology>
    </subcellularLocation>
</comment>